<evidence type="ECO:0000256" key="12">
    <source>
        <dbReference type="HAMAP-Rule" id="MF_02002"/>
    </source>
</evidence>
<feature type="binding site" evidence="12">
    <location>
        <position position="938"/>
    </location>
    <ligand>
        <name>Zn(2+)</name>
        <dbReference type="ChEBI" id="CHEBI:29105"/>
    </ligand>
</feature>
<dbReference type="NCBIfam" id="TIGR00392">
    <property type="entry name" value="ileS"/>
    <property type="match status" value="1"/>
</dbReference>
<evidence type="ECO:0000256" key="9">
    <source>
        <dbReference type="ARBA" id="ARBA00023146"/>
    </source>
</evidence>
<feature type="short sequence motif" description="'HIGH' region" evidence="12">
    <location>
        <begin position="65"/>
        <end position="75"/>
    </location>
</feature>
<keyword evidence="8 12" id="KW-0648">Protein biosynthesis</keyword>
<evidence type="ECO:0000259" key="13">
    <source>
        <dbReference type="Pfam" id="PF00133"/>
    </source>
</evidence>
<dbReference type="InterPro" id="IPR009008">
    <property type="entry name" value="Val/Leu/Ile-tRNA-synth_edit"/>
</dbReference>
<dbReference type="Pfam" id="PF06827">
    <property type="entry name" value="zf-FPG_IleRS"/>
    <property type="match status" value="1"/>
</dbReference>
<dbReference type="GO" id="GO:0005829">
    <property type="term" value="C:cytosol"/>
    <property type="evidence" value="ECO:0007669"/>
    <property type="project" value="TreeGrafter"/>
</dbReference>
<dbReference type="EC" id="6.1.1.5" evidence="12"/>
<feature type="binding site" evidence="12">
    <location>
        <position position="960"/>
    </location>
    <ligand>
        <name>Zn(2+)</name>
        <dbReference type="ChEBI" id="CHEBI:29105"/>
    </ligand>
</feature>
<dbReference type="InterPro" id="IPR010663">
    <property type="entry name" value="Znf_FPG/IleRS"/>
</dbReference>
<dbReference type="GO" id="GO:0006428">
    <property type="term" value="P:isoleucyl-tRNA aminoacylation"/>
    <property type="evidence" value="ECO:0007669"/>
    <property type="project" value="UniProtKB-UniRule"/>
</dbReference>
<dbReference type="InterPro" id="IPR050081">
    <property type="entry name" value="Ile-tRNA_ligase"/>
</dbReference>
<dbReference type="InterPro" id="IPR023585">
    <property type="entry name" value="Ile-tRNA-ligase_type1"/>
</dbReference>
<dbReference type="InterPro" id="IPR013155">
    <property type="entry name" value="M/V/L/I-tRNA-synth_anticd-bd"/>
</dbReference>
<dbReference type="RefSeq" id="WP_136905761.1">
    <property type="nucleotide sequence ID" value="NZ_SWJZ01000025.1"/>
</dbReference>
<organism evidence="16 17">
    <name type="scientific">Rhodobacter capsulatus</name>
    <name type="common">Rhodopseudomonas capsulata</name>
    <dbReference type="NCBI Taxonomy" id="1061"/>
    <lineage>
        <taxon>Bacteria</taxon>
        <taxon>Pseudomonadati</taxon>
        <taxon>Pseudomonadota</taxon>
        <taxon>Alphaproteobacteria</taxon>
        <taxon>Rhodobacterales</taxon>
        <taxon>Rhodobacter group</taxon>
        <taxon>Rhodobacter</taxon>
    </lineage>
</organism>
<dbReference type="InterPro" id="IPR001412">
    <property type="entry name" value="aa-tRNA-synth_I_CS"/>
</dbReference>
<sequence>MSADTPETAVDYRDTVFLPETDFPMRANLPGREPDWLARWARIGVYDRLREKTGRAPFVLHDGPPYANGHLHIGHALNKILKDFIVRSQQMMGRDARYVPGWDCHGLPIEWKIEEQYRAKGLNKDDVDTVSFRQECRRFAEGWIDIQREEFKRLGVTGKWERPYLTMDFHAEAVIAEEFMKLLMNGSLYQGSKPVMWSPVEKTALAEAEVEYHDHTSHTIWVRFKPVSGLDGASVVIWTTTPWTIPQNRAVAYGPGIAYGLYRIDAAAENATAVVGETLVLADVLAQGVMTAAKVEGFTRLRDVPASEFAGVILRHPYAGIENGNGEWDFDVPMLPGDHVTDDAGTGFVHTAPSHGDDDYQLGLKFGLPMTYNVEPDGTYRTSLPVFGGQAIILADGKEGPANVSNIKALHAQGALLAKGKLKHSYPHSWRSKAPLIYRNTPQWFAAIDVKLNDGMGQYGDTIRQRALTSIDQLVQWTPPTGRNRLYSMIEARPDWVLSRQRAWGVPLTCFTKKGAQPTDPDFLLRDAEVNARISAAFEAEGADVWYTDGFKERMLGNIVNPEDYNQVFDVLDVWFDSGSTHAFVLRDRDDGTADGIADLYLEGTDQHRGWFHSSMLQACATKGRAPYRGVLTHGFTLDEKGMKMSKSLGNTVAPADVIKDYGADILRLWVAQSDYTVDLRIGKEILKGTADSYRRLRNTLRFMLGALSGFAEEERVAPSEMPELERWVLHRLAELDTTVRTGYAAYDFQGVFQTLFTFCTVDLSAFWFDIRKDALYCDAPSSLRRRAARTVMDELFQRLTKWLAPMLPFTMEDVWLSRFPGEANSVHLEDFTATPSDWLNPDLAAKWDGIRRARRVVTAALEVQRTAKVIGASLEAAPVVHVEDTALEAALKSVDFADICITSDLSLSTDPAPAEAFRLPEVPGIAVVFEAAEGEKCERCWKILPDVGHHKHPCTCARCNSVLG</sequence>
<comment type="subunit">
    <text evidence="12">Monomer.</text>
</comment>
<comment type="function">
    <text evidence="10 12">Catalyzes the attachment of isoleucine to tRNA(Ile). As IleRS can inadvertently accommodate and process structurally similar amino acids such as valine, to avoid such errors it has two additional distinct tRNA(Ile)-dependent editing activities. One activity is designated as 'pretransfer' editing and involves the hydrolysis of activated Val-AMP. The other activity is designated 'posttransfer' editing and involves deacylation of mischarged Val-tRNA(Ile).</text>
</comment>
<dbReference type="Gene3D" id="1.10.730.20">
    <property type="match status" value="1"/>
</dbReference>
<keyword evidence="3 12" id="KW-0436">Ligase</keyword>
<keyword evidence="5 12" id="KW-0547">Nucleotide-binding</keyword>
<feature type="domain" description="Aminoacyl-tRNA synthetase class Ia" evidence="13">
    <location>
        <begin position="36"/>
        <end position="682"/>
    </location>
</feature>
<dbReference type="AlphaFoldDB" id="A0A4U1JS08"/>
<feature type="domain" description="Zinc finger FPG/IleRS-type" evidence="14">
    <location>
        <begin position="935"/>
        <end position="960"/>
    </location>
</feature>
<evidence type="ECO:0000256" key="7">
    <source>
        <dbReference type="ARBA" id="ARBA00022840"/>
    </source>
</evidence>
<feature type="short sequence motif" description="'KMSKS' region" evidence="12">
    <location>
        <begin position="644"/>
        <end position="648"/>
    </location>
</feature>
<dbReference type="Proteomes" id="UP000310597">
    <property type="component" value="Unassembled WGS sequence"/>
</dbReference>
<dbReference type="InterPro" id="IPR002301">
    <property type="entry name" value="Ile-tRNA-ligase"/>
</dbReference>
<dbReference type="Gene3D" id="3.40.50.620">
    <property type="entry name" value="HUPs"/>
    <property type="match status" value="2"/>
</dbReference>
<dbReference type="PROSITE" id="PS00178">
    <property type="entry name" value="AA_TRNA_LIGASE_I"/>
    <property type="match status" value="1"/>
</dbReference>
<keyword evidence="6 12" id="KW-0862">Zinc</keyword>
<evidence type="ECO:0000256" key="6">
    <source>
        <dbReference type="ARBA" id="ARBA00022833"/>
    </source>
</evidence>
<dbReference type="EMBL" id="SWJZ01000025">
    <property type="protein sequence ID" value="TKD21824.1"/>
    <property type="molecule type" value="Genomic_DNA"/>
</dbReference>
<dbReference type="PANTHER" id="PTHR42765">
    <property type="entry name" value="SOLEUCYL-TRNA SYNTHETASE"/>
    <property type="match status" value="1"/>
</dbReference>
<proteinExistence type="inferred from homology"/>
<gene>
    <name evidence="12" type="primary">ileS</name>
    <name evidence="16" type="ORF">FBT96_07900</name>
</gene>
<evidence type="ECO:0000256" key="11">
    <source>
        <dbReference type="ARBA" id="ARBA00048359"/>
    </source>
</evidence>
<dbReference type="PANTHER" id="PTHR42765:SF1">
    <property type="entry name" value="ISOLEUCINE--TRNA LIGASE, MITOCHONDRIAL"/>
    <property type="match status" value="1"/>
</dbReference>
<comment type="catalytic activity">
    <reaction evidence="11 12">
        <text>tRNA(Ile) + L-isoleucine + ATP = L-isoleucyl-tRNA(Ile) + AMP + diphosphate</text>
        <dbReference type="Rhea" id="RHEA:11060"/>
        <dbReference type="Rhea" id="RHEA-COMP:9666"/>
        <dbReference type="Rhea" id="RHEA-COMP:9695"/>
        <dbReference type="ChEBI" id="CHEBI:30616"/>
        <dbReference type="ChEBI" id="CHEBI:33019"/>
        <dbReference type="ChEBI" id="CHEBI:58045"/>
        <dbReference type="ChEBI" id="CHEBI:78442"/>
        <dbReference type="ChEBI" id="CHEBI:78528"/>
        <dbReference type="ChEBI" id="CHEBI:456215"/>
        <dbReference type="EC" id="6.1.1.5"/>
    </reaction>
</comment>
<dbReference type="GO" id="GO:0008270">
    <property type="term" value="F:zinc ion binding"/>
    <property type="evidence" value="ECO:0007669"/>
    <property type="project" value="UniProtKB-UniRule"/>
</dbReference>
<evidence type="ECO:0000256" key="8">
    <source>
        <dbReference type="ARBA" id="ARBA00022917"/>
    </source>
</evidence>
<keyword evidence="2 12" id="KW-0963">Cytoplasm</keyword>
<feature type="domain" description="Methionyl/Valyl/Leucyl/Isoleucyl-tRNA synthetase anticodon-binding" evidence="15">
    <location>
        <begin position="726"/>
        <end position="876"/>
    </location>
</feature>
<comment type="subcellular location">
    <subcellularLocation>
        <location evidence="12">Cytoplasm</location>
    </subcellularLocation>
</comment>
<dbReference type="PRINTS" id="PR00984">
    <property type="entry name" value="TRNASYNTHILE"/>
</dbReference>
<feature type="binding site" evidence="12">
    <location>
        <position position="603"/>
    </location>
    <ligand>
        <name>L-isoleucyl-5'-AMP</name>
        <dbReference type="ChEBI" id="CHEBI:178002"/>
    </ligand>
</feature>
<dbReference type="Pfam" id="PF00133">
    <property type="entry name" value="tRNA-synt_1"/>
    <property type="match status" value="1"/>
</dbReference>
<comment type="domain">
    <text evidence="12">IleRS has two distinct active sites: one for aminoacylation and one for editing. The misactivated valine is translocated from the active site to the editing site, which sterically excludes the correctly activated isoleucine. The single editing site contains two valyl binding pockets, one specific for each substrate (Val-AMP or Val-tRNA(Ile)).</text>
</comment>
<evidence type="ECO:0000256" key="10">
    <source>
        <dbReference type="ARBA" id="ARBA00025217"/>
    </source>
</evidence>
<protein>
    <recommendedName>
        <fullName evidence="12">Isoleucine--tRNA ligase</fullName>
        <ecNumber evidence="12">6.1.1.5</ecNumber>
    </recommendedName>
    <alternativeName>
        <fullName evidence="12">Isoleucyl-tRNA synthetase</fullName>
        <shortName evidence="12">IleRS</shortName>
    </alternativeName>
</protein>
<comment type="similarity">
    <text evidence="1 12">Belongs to the class-I aminoacyl-tRNA synthetase family. IleS type 1 subfamily.</text>
</comment>
<dbReference type="SUPFAM" id="SSF47323">
    <property type="entry name" value="Anticodon-binding domain of a subclass of class I aminoacyl-tRNA synthetases"/>
    <property type="match status" value="1"/>
</dbReference>
<evidence type="ECO:0000313" key="17">
    <source>
        <dbReference type="Proteomes" id="UP000310597"/>
    </source>
</evidence>
<dbReference type="GO" id="GO:0005524">
    <property type="term" value="F:ATP binding"/>
    <property type="evidence" value="ECO:0007669"/>
    <property type="project" value="UniProtKB-UniRule"/>
</dbReference>
<dbReference type="SUPFAM" id="SSF52374">
    <property type="entry name" value="Nucleotidylyl transferase"/>
    <property type="match status" value="1"/>
</dbReference>
<feature type="binding site" evidence="12">
    <location>
        <position position="957"/>
    </location>
    <ligand>
        <name>Zn(2+)</name>
        <dbReference type="ChEBI" id="CHEBI:29105"/>
    </ligand>
</feature>
<comment type="caution">
    <text evidence="16">The sequence shown here is derived from an EMBL/GenBank/DDBJ whole genome shotgun (WGS) entry which is preliminary data.</text>
</comment>
<keyword evidence="7 12" id="KW-0067">ATP-binding</keyword>
<dbReference type="CDD" id="cd07960">
    <property type="entry name" value="Anticodon_Ia_Ile_BEm"/>
    <property type="match status" value="1"/>
</dbReference>
<feature type="binding site" evidence="12">
    <location>
        <position position="647"/>
    </location>
    <ligand>
        <name>ATP</name>
        <dbReference type="ChEBI" id="CHEBI:30616"/>
    </ligand>
</feature>
<dbReference type="GO" id="GO:0002161">
    <property type="term" value="F:aminoacyl-tRNA deacylase activity"/>
    <property type="evidence" value="ECO:0007669"/>
    <property type="project" value="InterPro"/>
</dbReference>
<evidence type="ECO:0000256" key="5">
    <source>
        <dbReference type="ARBA" id="ARBA00022741"/>
    </source>
</evidence>
<dbReference type="CDD" id="cd00818">
    <property type="entry name" value="IleRS_core"/>
    <property type="match status" value="1"/>
</dbReference>
<reference evidence="16 17" key="1">
    <citation type="submission" date="2019-04" db="EMBL/GenBank/DDBJ databases">
        <title>Draft Whole-Genome sequence of the purple photosynthetic bacterium Rhodobacter capsulatus SP108 with an indigenous class A beta-lactamase.</title>
        <authorList>
            <person name="Robertson S."/>
            <person name="Meyer T.E."/>
            <person name="Kyndt J.A."/>
        </authorList>
    </citation>
    <scope>NUCLEOTIDE SEQUENCE [LARGE SCALE GENOMIC DNA]</scope>
    <source>
        <strain evidence="16 17">SP108</strain>
    </source>
</reference>
<dbReference type="InterPro" id="IPR033708">
    <property type="entry name" value="Anticodon_Ile_BEm"/>
</dbReference>
<comment type="cofactor">
    <cofactor evidence="12">
        <name>Zn(2+)</name>
        <dbReference type="ChEBI" id="CHEBI:29105"/>
    </cofactor>
    <text evidence="12">Binds 1 zinc ion per subunit.</text>
</comment>
<dbReference type="Gene3D" id="3.90.740.10">
    <property type="entry name" value="Valyl/Leucyl/Isoleucyl-tRNA synthetase, editing domain"/>
    <property type="match status" value="1"/>
</dbReference>
<evidence type="ECO:0000313" key="16">
    <source>
        <dbReference type="EMBL" id="TKD21824.1"/>
    </source>
</evidence>
<evidence type="ECO:0000259" key="15">
    <source>
        <dbReference type="Pfam" id="PF08264"/>
    </source>
</evidence>
<dbReference type="GO" id="GO:0000049">
    <property type="term" value="F:tRNA binding"/>
    <property type="evidence" value="ECO:0007669"/>
    <property type="project" value="InterPro"/>
</dbReference>
<dbReference type="FunFam" id="3.40.50.620:FF:000042">
    <property type="entry name" value="Isoleucine--tRNA ligase"/>
    <property type="match status" value="1"/>
</dbReference>
<dbReference type="SUPFAM" id="SSF50677">
    <property type="entry name" value="ValRS/IleRS/LeuRS editing domain"/>
    <property type="match status" value="1"/>
</dbReference>
<dbReference type="InterPro" id="IPR014729">
    <property type="entry name" value="Rossmann-like_a/b/a_fold"/>
</dbReference>
<accession>A0A4U1JS08</accession>
<dbReference type="InterPro" id="IPR009080">
    <property type="entry name" value="tRNAsynth_Ia_anticodon-bd"/>
</dbReference>
<name>A0A4U1JS08_RHOCA</name>
<dbReference type="OrthoDB" id="9810365at2"/>
<evidence type="ECO:0000256" key="3">
    <source>
        <dbReference type="ARBA" id="ARBA00022598"/>
    </source>
</evidence>
<evidence type="ECO:0000256" key="2">
    <source>
        <dbReference type="ARBA" id="ARBA00022490"/>
    </source>
</evidence>
<dbReference type="GO" id="GO:0004822">
    <property type="term" value="F:isoleucine-tRNA ligase activity"/>
    <property type="evidence" value="ECO:0007669"/>
    <property type="project" value="UniProtKB-UniRule"/>
</dbReference>
<dbReference type="HAMAP" id="MF_02002">
    <property type="entry name" value="Ile_tRNA_synth_type1"/>
    <property type="match status" value="1"/>
</dbReference>
<evidence type="ECO:0000256" key="4">
    <source>
        <dbReference type="ARBA" id="ARBA00022723"/>
    </source>
</evidence>
<keyword evidence="9 12" id="KW-0030">Aminoacyl-tRNA synthetase</keyword>
<dbReference type="InterPro" id="IPR002300">
    <property type="entry name" value="aa-tRNA-synth_Ia"/>
</dbReference>
<dbReference type="Pfam" id="PF08264">
    <property type="entry name" value="Anticodon_1"/>
    <property type="match status" value="1"/>
</dbReference>
<evidence type="ECO:0000256" key="1">
    <source>
        <dbReference type="ARBA" id="ARBA00006887"/>
    </source>
</evidence>
<keyword evidence="4 12" id="KW-0479">Metal-binding</keyword>
<feature type="binding site" evidence="12">
    <location>
        <position position="941"/>
    </location>
    <ligand>
        <name>Zn(2+)</name>
        <dbReference type="ChEBI" id="CHEBI:29105"/>
    </ligand>
</feature>
<evidence type="ECO:0000259" key="14">
    <source>
        <dbReference type="Pfam" id="PF06827"/>
    </source>
</evidence>